<dbReference type="EMBL" id="BAAFRS010000001">
    <property type="protein sequence ID" value="GAB1218636.1"/>
    <property type="molecule type" value="Genomic_DNA"/>
</dbReference>
<organism evidence="3 4">
    <name type="scientific">Entamoeba nuttalli</name>
    <dbReference type="NCBI Taxonomy" id="412467"/>
    <lineage>
        <taxon>Eukaryota</taxon>
        <taxon>Amoebozoa</taxon>
        <taxon>Evosea</taxon>
        <taxon>Archamoebae</taxon>
        <taxon>Mastigamoebida</taxon>
        <taxon>Entamoebidae</taxon>
        <taxon>Entamoeba</taxon>
    </lineage>
</organism>
<sequence>MTEHIFEKISLNLSNIINKCVYKQTTLNDAQNEIKETMNVIINQYNHYISKDIMDEILILTSKLLYSQNIESLIIYLNKLNGLLRRIIERMVNVCKTVNWYEQVKLRIVQKEMFASELMVPKEIEYEKRIEIFKTYIHNDIKIHDSDDKNAVINTLRKLIIILFLPIHTKSTKVNKNNIKIIFYCNHSGKTKETCKGRDCEYKIILRLGFDNKHNIIEINEHKHPLDYFFVVSKTCPLLKYEKQLIPKANNEIIKFIANHPHIQIPFRKFRQIQREEDKNHILENIFLSETFFENESFIKLTNTFTNGYIHSMLFIHKKVAQMEYSKRKWYVDDTAKTNIYNKNLYVIIVKDDNSFNQLLSFGYLFDQSEGSYKLFLHQLYNILNYTPQIIVCDRSIAQYNALKLLFPLSKLFFCRIHIERSLKKYFKNDHIIIKLFHLTMNMKLNENDLIETWKSIIMKNIKNIEEDSDDDENTCYDDKESNDDDENDDDDQLFEPDTSDIINSTDRHNTLQDNIEQMIEEAKGLNINKGLMCLIDLIQHKENWIPSECIKYGMYRDFTTNRVEGFFGHLKKIINHNNLPLYLLTDNIYALANTMFSNIIGIDLPDEIIDKNDPHFNLLTEFSKKVLKSQYNLLNNNVICDDNQYCISCQIRNVNPKVAWPCYHLMKERRSMSLKYLINYDDLPSVAFKSKEVKVKWSDKSISNIELPNNYTLIGNIIVNKIKHNTNVHPRNKVDIRKRTSKEVFFNEIAPFQLKKCIIPEKSKCEEDNIKERISSIHSQNSNTQPSQNEIYINEIDEYDSILTEDEIEKIMKTFNVPPNCMLCGFSKNNNIYQLPHNINEIQTIIFPFSSKNKYGFIAYVNRINITGKERKECVVHIKYGNVKYPEFMRGMNKQLMSVLELPNEPIIYSIKINECIGQMKHNGYITLFLIECFINKRKEDDITGRSKNLREYISIKKMIESFKRYKKLNLISFSITSNDLV</sequence>
<evidence type="ECO:0000259" key="2">
    <source>
        <dbReference type="Pfam" id="PF10551"/>
    </source>
</evidence>
<protein>
    <recommendedName>
        <fullName evidence="2">MULE transposase domain-containing protein</fullName>
    </recommendedName>
</protein>
<evidence type="ECO:0000313" key="4">
    <source>
        <dbReference type="Proteomes" id="UP001628156"/>
    </source>
</evidence>
<feature type="compositionally biased region" description="Acidic residues" evidence="1">
    <location>
        <begin position="469"/>
        <end position="499"/>
    </location>
</feature>
<evidence type="ECO:0000256" key="1">
    <source>
        <dbReference type="SAM" id="MobiDB-lite"/>
    </source>
</evidence>
<comment type="caution">
    <text evidence="3">The sequence shown here is derived from an EMBL/GenBank/DDBJ whole genome shotgun (WGS) entry which is preliminary data.</text>
</comment>
<proteinExistence type="predicted"/>
<feature type="domain" description="MULE transposase" evidence="2">
    <location>
        <begin position="330"/>
        <end position="419"/>
    </location>
</feature>
<dbReference type="Proteomes" id="UP001628156">
    <property type="component" value="Unassembled WGS sequence"/>
</dbReference>
<dbReference type="InterPro" id="IPR031052">
    <property type="entry name" value="FHY3/FAR1"/>
</dbReference>
<keyword evidence="4" id="KW-1185">Reference proteome</keyword>
<dbReference type="InterPro" id="IPR018289">
    <property type="entry name" value="MULE_transposase_dom"/>
</dbReference>
<evidence type="ECO:0000313" key="3">
    <source>
        <dbReference type="EMBL" id="GAB1218636.1"/>
    </source>
</evidence>
<gene>
    <name evidence="3" type="ORF">ENUP19_0001G0002</name>
</gene>
<name>A0ABQ0D706_9EUKA</name>
<dbReference type="PANTHER" id="PTHR31669:SF251">
    <property type="entry name" value="PROTEIN FAR1-RELATED SEQUENCE"/>
    <property type="match status" value="1"/>
</dbReference>
<dbReference type="PANTHER" id="PTHR31669">
    <property type="entry name" value="PROTEIN FAR1-RELATED SEQUENCE 10-RELATED"/>
    <property type="match status" value="1"/>
</dbReference>
<reference evidence="3 4" key="1">
    <citation type="journal article" date="2019" name="PLoS Negl. Trop. Dis.">
        <title>Whole genome sequencing of Entamoeba nuttalli reveals mammalian host-related molecular signatures and a novel octapeptide-repeat surface protein.</title>
        <authorList>
            <person name="Tanaka M."/>
            <person name="Makiuchi T."/>
            <person name="Komiyama T."/>
            <person name="Shiina T."/>
            <person name="Osaki K."/>
            <person name="Tachibana H."/>
        </authorList>
    </citation>
    <scope>NUCLEOTIDE SEQUENCE [LARGE SCALE GENOMIC DNA]</scope>
    <source>
        <strain evidence="3 4">P19-061405</strain>
    </source>
</reference>
<accession>A0ABQ0D706</accession>
<feature type="region of interest" description="Disordered" evidence="1">
    <location>
        <begin position="469"/>
        <end position="507"/>
    </location>
</feature>
<dbReference type="Pfam" id="PF10551">
    <property type="entry name" value="MULE"/>
    <property type="match status" value="1"/>
</dbReference>